<name>A0A856MPN8_9CYAN</name>
<reference evidence="1 2" key="1">
    <citation type="submission" date="2018-06" db="EMBL/GenBank/DDBJ databases">
        <title>Comparative genomics of Brasilonema spp. strains.</title>
        <authorList>
            <person name="Alvarenga D.O."/>
            <person name="Fiore M.F."/>
            <person name="Varani A.M."/>
        </authorList>
    </citation>
    <scope>NUCLEOTIDE SEQUENCE [LARGE SCALE GENOMIC DNA]</scope>
    <source>
        <strain evidence="1 2">CENA114</strain>
    </source>
</reference>
<gene>
    <name evidence="1" type="ORF">DP114_09185</name>
</gene>
<accession>A0A856MPN8</accession>
<sequence length="77" mass="9098">MPTVLERGDQYFRELWTGFTEGDRNLLQRLLQGETPTTQDKASVRKLVRKEILCKEGVEFQVPLVQKYVEQRLEEET</sequence>
<dbReference type="KEGG" id="bsen:DP114_09185"/>
<evidence type="ECO:0000313" key="2">
    <source>
        <dbReference type="Proteomes" id="UP000503129"/>
    </source>
</evidence>
<keyword evidence="2" id="KW-1185">Reference proteome</keyword>
<evidence type="ECO:0000313" key="1">
    <source>
        <dbReference type="EMBL" id="QDL12164.1"/>
    </source>
</evidence>
<dbReference type="AlphaFoldDB" id="A0A856MPN8"/>
<dbReference type="EMBL" id="CP030118">
    <property type="protein sequence ID" value="QDL12164.1"/>
    <property type="molecule type" value="Genomic_DNA"/>
</dbReference>
<dbReference type="Proteomes" id="UP000503129">
    <property type="component" value="Chromosome"/>
</dbReference>
<proteinExistence type="predicted"/>
<protein>
    <submittedName>
        <fullName evidence="1">Uncharacterized protein</fullName>
    </submittedName>
</protein>
<organism evidence="1 2">
    <name type="scientific">Brasilonema sennae CENA114</name>
    <dbReference type="NCBI Taxonomy" id="415709"/>
    <lineage>
        <taxon>Bacteria</taxon>
        <taxon>Bacillati</taxon>
        <taxon>Cyanobacteriota</taxon>
        <taxon>Cyanophyceae</taxon>
        <taxon>Nostocales</taxon>
        <taxon>Scytonemataceae</taxon>
        <taxon>Brasilonema</taxon>
        <taxon>Bromeliae group (in: Brasilonema)</taxon>
    </lineage>
</organism>